<comment type="caution">
    <text evidence="2">The sequence shown here is derived from an EMBL/GenBank/DDBJ whole genome shotgun (WGS) entry which is preliminary data.</text>
</comment>
<accession>B9XSI3</accession>
<feature type="transmembrane region" description="Helical" evidence="1">
    <location>
        <begin position="6"/>
        <end position="24"/>
    </location>
</feature>
<evidence type="ECO:0008006" key="4">
    <source>
        <dbReference type="Google" id="ProtNLM"/>
    </source>
</evidence>
<dbReference type="STRING" id="320771.Cflav_PD0190"/>
<name>B9XSI3_PEDPL</name>
<evidence type="ECO:0000313" key="3">
    <source>
        <dbReference type="Proteomes" id="UP000003688"/>
    </source>
</evidence>
<gene>
    <name evidence="2" type="ORF">Cflav_PD0190</name>
</gene>
<proteinExistence type="predicted"/>
<keyword evidence="3" id="KW-1185">Reference proteome</keyword>
<evidence type="ECO:0000313" key="2">
    <source>
        <dbReference type="EMBL" id="EEF57183.1"/>
    </source>
</evidence>
<protein>
    <recommendedName>
        <fullName evidence="4">FeoB-associated Cys-rich membrane protein</fullName>
    </recommendedName>
</protein>
<dbReference type="EMBL" id="ABOX02000081">
    <property type="protein sequence ID" value="EEF57183.1"/>
    <property type="molecule type" value="Genomic_DNA"/>
</dbReference>
<organism evidence="2 3">
    <name type="scientific">Pedosphaera parvula (strain Ellin514)</name>
    <dbReference type="NCBI Taxonomy" id="320771"/>
    <lineage>
        <taxon>Bacteria</taxon>
        <taxon>Pseudomonadati</taxon>
        <taxon>Verrucomicrobiota</taxon>
        <taxon>Pedosphaerae</taxon>
        <taxon>Pedosphaerales</taxon>
        <taxon>Pedosphaeraceae</taxon>
        <taxon>Pedosphaera</taxon>
    </lineage>
</organism>
<sequence length="68" mass="7686">MDWQQIIALVIVAGTAGIFLWSRLRPRKFSLEKDTHCGCGKASQEAPRSSIVFRARKGERPQITVKMN</sequence>
<dbReference type="AlphaFoldDB" id="B9XSI3"/>
<keyword evidence="1" id="KW-1133">Transmembrane helix</keyword>
<reference evidence="2 3" key="1">
    <citation type="journal article" date="2011" name="J. Bacteriol.">
        <title>Genome sequence of 'Pedosphaera parvula' Ellin514, an aerobic Verrucomicrobial isolate from pasture soil.</title>
        <authorList>
            <person name="Kant R."/>
            <person name="van Passel M.W."/>
            <person name="Sangwan P."/>
            <person name="Palva A."/>
            <person name="Lucas S."/>
            <person name="Copeland A."/>
            <person name="Lapidus A."/>
            <person name="Glavina Del Rio T."/>
            <person name="Dalin E."/>
            <person name="Tice H."/>
            <person name="Bruce D."/>
            <person name="Goodwin L."/>
            <person name="Pitluck S."/>
            <person name="Chertkov O."/>
            <person name="Larimer F.W."/>
            <person name="Land M.L."/>
            <person name="Hauser L."/>
            <person name="Brettin T.S."/>
            <person name="Detter J.C."/>
            <person name="Han S."/>
            <person name="de Vos W.M."/>
            <person name="Janssen P.H."/>
            <person name="Smidt H."/>
        </authorList>
    </citation>
    <scope>NUCLEOTIDE SEQUENCE [LARGE SCALE GENOMIC DNA]</scope>
    <source>
        <strain evidence="2 3">Ellin514</strain>
    </source>
</reference>
<keyword evidence="1" id="KW-0472">Membrane</keyword>
<evidence type="ECO:0000256" key="1">
    <source>
        <dbReference type="SAM" id="Phobius"/>
    </source>
</evidence>
<keyword evidence="1" id="KW-0812">Transmembrane</keyword>
<dbReference type="Proteomes" id="UP000003688">
    <property type="component" value="Unassembled WGS sequence"/>
</dbReference>